<evidence type="ECO:0000313" key="3">
    <source>
        <dbReference type="Proteomes" id="UP001148786"/>
    </source>
</evidence>
<name>A0A9W8K672_9AGAR</name>
<comment type="caution">
    <text evidence="2">The sequence shown here is derived from an EMBL/GenBank/DDBJ whole genome shotgun (WGS) entry which is preliminary data.</text>
</comment>
<reference evidence="2" key="1">
    <citation type="submission" date="2022-07" db="EMBL/GenBank/DDBJ databases">
        <title>Genome Sequence of Agrocybe chaxingu.</title>
        <authorList>
            <person name="Buettner E."/>
        </authorList>
    </citation>
    <scope>NUCLEOTIDE SEQUENCE</scope>
    <source>
        <strain evidence="2">MP-N11</strain>
    </source>
</reference>
<keyword evidence="3" id="KW-1185">Reference proteome</keyword>
<organism evidence="2 3">
    <name type="scientific">Agrocybe chaxingu</name>
    <dbReference type="NCBI Taxonomy" id="84603"/>
    <lineage>
        <taxon>Eukaryota</taxon>
        <taxon>Fungi</taxon>
        <taxon>Dikarya</taxon>
        <taxon>Basidiomycota</taxon>
        <taxon>Agaricomycotina</taxon>
        <taxon>Agaricomycetes</taxon>
        <taxon>Agaricomycetidae</taxon>
        <taxon>Agaricales</taxon>
        <taxon>Agaricineae</taxon>
        <taxon>Strophariaceae</taxon>
        <taxon>Agrocybe</taxon>
    </lineage>
</organism>
<dbReference type="EMBL" id="JANKHO010000179">
    <property type="protein sequence ID" value="KAJ3513784.1"/>
    <property type="molecule type" value="Genomic_DNA"/>
</dbReference>
<dbReference type="AlphaFoldDB" id="A0A9W8K672"/>
<evidence type="ECO:0000313" key="2">
    <source>
        <dbReference type="EMBL" id="KAJ3513784.1"/>
    </source>
</evidence>
<accession>A0A9W8K672</accession>
<feature type="region of interest" description="Disordered" evidence="1">
    <location>
        <begin position="49"/>
        <end position="142"/>
    </location>
</feature>
<dbReference type="Proteomes" id="UP001148786">
    <property type="component" value="Unassembled WGS sequence"/>
</dbReference>
<gene>
    <name evidence="2" type="ORF">NLJ89_g2754</name>
</gene>
<feature type="compositionally biased region" description="Low complexity" evidence="1">
    <location>
        <begin position="81"/>
        <end position="91"/>
    </location>
</feature>
<protein>
    <submittedName>
        <fullName evidence="2">Uncharacterized protein</fullName>
    </submittedName>
</protein>
<sequence>MTLQLCSYSGDMALHHFSFLTTHHGERLKVKQGKSGAGQPRTRIKLTLRPSTAPEGTLSQADSSEEAPALSQMTSEDHDASIPQPAPSISSTEGKESDDEIVITPLPPAPKHHCTTLQAATSKKSKAVIDVGQPKQEQEEKEDEKLVLLIPHASNNGLQCKTIPAETGYNEALTIIWDTIGCSDVACKPDLQYKLTSAAQKDNPIGLNSAKDWTGLVEDLLTIQHKKKTGIQVKILVTDQQYLCSLRTSINNGKSTLSWTKTKKGKKAEPILDLDHEEDNDADEGGLMEKEQKAWEQLEKALGQCQLCSPHKICKISQNGEHMELSFQQC</sequence>
<proteinExistence type="predicted"/>
<evidence type="ECO:0000256" key="1">
    <source>
        <dbReference type="SAM" id="MobiDB-lite"/>
    </source>
</evidence>
<dbReference type="OrthoDB" id="2994402at2759"/>